<dbReference type="SUPFAM" id="SSF111369">
    <property type="entry name" value="HlyD-like secretion proteins"/>
    <property type="match status" value="1"/>
</dbReference>
<dbReference type="EMBL" id="FWXD01000008">
    <property type="protein sequence ID" value="SMC23802.1"/>
    <property type="molecule type" value="Genomic_DNA"/>
</dbReference>
<keyword evidence="5" id="KW-0732">Signal</keyword>
<evidence type="ECO:0000259" key="7">
    <source>
        <dbReference type="Pfam" id="PF25917"/>
    </source>
</evidence>
<dbReference type="AlphaFoldDB" id="A0A1W1XIZ9"/>
<dbReference type="Gene3D" id="2.40.50.100">
    <property type="match status" value="1"/>
</dbReference>
<evidence type="ECO:0000259" key="6">
    <source>
        <dbReference type="Pfam" id="PF25876"/>
    </source>
</evidence>
<gene>
    <name evidence="10" type="ORF">SAMN02745857_01697</name>
</gene>
<feature type="coiled-coil region" evidence="3">
    <location>
        <begin position="107"/>
        <end position="134"/>
    </location>
</feature>
<evidence type="ECO:0000256" key="2">
    <source>
        <dbReference type="ARBA" id="ARBA00009477"/>
    </source>
</evidence>
<dbReference type="Pfam" id="PF25944">
    <property type="entry name" value="Beta-barrel_RND"/>
    <property type="match status" value="1"/>
</dbReference>
<dbReference type="GO" id="GO:0046677">
    <property type="term" value="P:response to antibiotic"/>
    <property type="evidence" value="ECO:0007669"/>
    <property type="project" value="TreeGrafter"/>
</dbReference>
<dbReference type="NCBIfam" id="TIGR01730">
    <property type="entry name" value="RND_mfp"/>
    <property type="match status" value="1"/>
</dbReference>
<dbReference type="InterPro" id="IPR006143">
    <property type="entry name" value="RND_pump_MFP"/>
</dbReference>
<dbReference type="InterPro" id="IPR058624">
    <property type="entry name" value="MdtA-like_HH"/>
</dbReference>
<dbReference type="FunFam" id="2.40.420.20:FF:000001">
    <property type="entry name" value="Efflux RND transporter periplasmic adaptor subunit"/>
    <property type="match status" value="1"/>
</dbReference>
<dbReference type="OrthoDB" id="9783047at2"/>
<dbReference type="GO" id="GO:0005886">
    <property type="term" value="C:plasma membrane"/>
    <property type="evidence" value="ECO:0007669"/>
    <property type="project" value="TreeGrafter"/>
</dbReference>
<organism evidence="10 11">
    <name type="scientific">Andreprevotia lacus DSM 23236</name>
    <dbReference type="NCBI Taxonomy" id="1121001"/>
    <lineage>
        <taxon>Bacteria</taxon>
        <taxon>Pseudomonadati</taxon>
        <taxon>Pseudomonadota</taxon>
        <taxon>Betaproteobacteria</taxon>
        <taxon>Neisseriales</taxon>
        <taxon>Chitinibacteraceae</taxon>
        <taxon>Andreprevotia</taxon>
    </lineage>
</organism>
<evidence type="ECO:0000259" key="9">
    <source>
        <dbReference type="Pfam" id="PF25967"/>
    </source>
</evidence>
<dbReference type="RefSeq" id="WP_084090356.1">
    <property type="nucleotide sequence ID" value="NZ_FWXD01000008.1"/>
</dbReference>
<dbReference type="Pfam" id="PF25967">
    <property type="entry name" value="RND-MFP_C"/>
    <property type="match status" value="1"/>
</dbReference>
<name>A0A1W1XIZ9_9NEIS</name>
<dbReference type="InterPro" id="IPR058627">
    <property type="entry name" value="MdtA-like_C"/>
</dbReference>
<comment type="subcellular location">
    <subcellularLocation>
        <location evidence="1">Cell envelope</location>
    </subcellularLocation>
</comment>
<keyword evidence="11" id="KW-1185">Reference proteome</keyword>
<dbReference type="InterPro" id="IPR058625">
    <property type="entry name" value="MdtA-like_BSH"/>
</dbReference>
<dbReference type="Gene3D" id="1.10.287.470">
    <property type="entry name" value="Helix hairpin bin"/>
    <property type="match status" value="1"/>
</dbReference>
<dbReference type="PROSITE" id="PS51257">
    <property type="entry name" value="PROKAR_LIPOPROTEIN"/>
    <property type="match status" value="1"/>
</dbReference>
<dbReference type="Gene3D" id="2.40.420.20">
    <property type="match status" value="1"/>
</dbReference>
<accession>A0A1W1XIZ9</accession>
<evidence type="ECO:0000313" key="11">
    <source>
        <dbReference type="Proteomes" id="UP000192761"/>
    </source>
</evidence>
<dbReference type="Gene3D" id="2.40.30.170">
    <property type="match status" value="1"/>
</dbReference>
<proteinExistence type="inferred from homology"/>
<evidence type="ECO:0000259" key="8">
    <source>
        <dbReference type="Pfam" id="PF25944"/>
    </source>
</evidence>
<dbReference type="GO" id="GO:0022857">
    <property type="term" value="F:transmembrane transporter activity"/>
    <property type="evidence" value="ECO:0007669"/>
    <property type="project" value="InterPro"/>
</dbReference>
<dbReference type="InterPro" id="IPR058626">
    <property type="entry name" value="MdtA-like_b-barrel"/>
</dbReference>
<dbReference type="STRING" id="1121001.SAMN02745857_01697"/>
<evidence type="ECO:0000256" key="5">
    <source>
        <dbReference type="SAM" id="SignalP"/>
    </source>
</evidence>
<feature type="chain" id="PRO_5010691523" evidence="5">
    <location>
        <begin position="21"/>
        <end position="405"/>
    </location>
</feature>
<protein>
    <submittedName>
        <fullName evidence="10">Membrane fusion protein, multidrug efflux system</fullName>
    </submittedName>
</protein>
<evidence type="ECO:0000313" key="10">
    <source>
        <dbReference type="EMBL" id="SMC23802.1"/>
    </source>
</evidence>
<comment type="similarity">
    <text evidence="2">Belongs to the membrane fusion protein (MFP) (TC 8.A.1) family.</text>
</comment>
<dbReference type="Pfam" id="PF25917">
    <property type="entry name" value="BSH_RND"/>
    <property type="match status" value="1"/>
</dbReference>
<feature type="signal peptide" evidence="5">
    <location>
        <begin position="1"/>
        <end position="20"/>
    </location>
</feature>
<feature type="domain" description="Multidrug resistance protein MdtA-like barrel-sandwich hybrid" evidence="7">
    <location>
        <begin position="66"/>
        <end position="208"/>
    </location>
</feature>
<dbReference type="Pfam" id="PF25876">
    <property type="entry name" value="HH_MFP_RND"/>
    <property type="match status" value="1"/>
</dbReference>
<dbReference type="Proteomes" id="UP000192761">
    <property type="component" value="Unassembled WGS sequence"/>
</dbReference>
<sequence>MLQSHLRNSILVASIALALAACGKQDAGAGHGAGGQMPPQEVAVITAAAGDSSLTRDLPGRVVAYRSAEVRAQVEGILQKRLYEEGSEVRAGQTLFQIDASTLSATVAANEAALARAQANAEIAKQTLARYQKLVDVEGVSKQELDQAISQNKQAQADLLSADAALKKARIDLAHASVPAPISGRTSRALVSEGTLVGRGEATQLTTIEQLDPIYVNFSQAGSEVFRLKQMMKAGKLKAGAALPVDLLLEDGSVYPVKGKLLFAEQTVDPATGTVTLRAEFANPDRLLLPGMFGSVRLALGDLGGSIRVPQRAVMSSPQGQFVYIVGKENKVAAAPVQTGGMSGRDWIITSGLKGGEQVIVEGLQKIRPDAVVQPAPYQAPGAASAPAAAANAHASAASAASQAK</sequence>
<dbReference type="PANTHER" id="PTHR30158">
    <property type="entry name" value="ACRA/E-RELATED COMPONENT OF DRUG EFFLUX TRANSPORTER"/>
    <property type="match status" value="1"/>
</dbReference>
<dbReference type="PANTHER" id="PTHR30158:SF24">
    <property type="entry name" value="HLYD FAMILY SECRETION PROTEIN"/>
    <property type="match status" value="1"/>
</dbReference>
<feature type="domain" description="Multidrug resistance protein MdtA-like alpha-helical hairpin" evidence="6">
    <location>
        <begin position="109"/>
        <end position="175"/>
    </location>
</feature>
<reference evidence="10 11" key="1">
    <citation type="submission" date="2017-04" db="EMBL/GenBank/DDBJ databases">
        <authorList>
            <person name="Afonso C.L."/>
            <person name="Miller P.J."/>
            <person name="Scott M.A."/>
            <person name="Spackman E."/>
            <person name="Goraichik I."/>
            <person name="Dimitrov K.M."/>
            <person name="Suarez D.L."/>
            <person name="Swayne D.E."/>
        </authorList>
    </citation>
    <scope>NUCLEOTIDE SEQUENCE [LARGE SCALE GENOMIC DNA]</scope>
    <source>
        <strain evidence="10 11">DSM 23236</strain>
    </source>
</reference>
<evidence type="ECO:0000256" key="3">
    <source>
        <dbReference type="SAM" id="Coils"/>
    </source>
</evidence>
<feature type="domain" description="Multidrug resistance protein MdtA-like beta-barrel" evidence="8">
    <location>
        <begin position="213"/>
        <end position="301"/>
    </location>
</feature>
<keyword evidence="3" id="KW-0175">Coiled coil</keyword>
<feature type="region of interest" description="Disordered" evidence="4">
    <location>
        <begin position="378"/>
        <end position="405"/>
    </location>
</feature>
<feature type="domain" description="Multidrug resistance protein MdtA-like C-terminal permuted SH3" evidence="9">
    <location>
        <begin position="308"/>
        <end position="366"/>
    </location>
</feature>
<evidence type="ECO:0000256" key="1">
    <source>
        <dbReference type="ARBA" id="ARBA00004196"/>
    </source>
</evidence>
<evidence type="ECO:0000256" key="4">
    <source>
        <dbReference type="SAM" id="MobiDB-lite"/>
    </source>
</evidence>
<dbReference type="GO" id="GO:0030313">
    <property type="term" value="C:cell envelope"/>
    <property type="evidence" value="ECO:0007669"/>
    <property type="project" value="UniProtKB-SubCell"/>
</dbReference>